<keyword evidence="2" id="KW-1185">Reference proteome</keyword>
<evidence type="ECO:0000313" key="1">
    <source>
        <dbReference type="EMBL" id="WMM95239.1"/>
    </source>
</evidence>
<gene>
    <name evidence="1" type="ORF">CRP114_gp40</name>
</gene>
<dbReference type="Proteomes" id="UP001301566">
    <property type="component" value="Segment"/>
</dbReference>
<accession>A0AAX3ZX84</accession>
<proteinExistence type="predicted"/>
<protein>
    <submittedName>
        <fullName evidence="1">Internal virion protein D</fullName>
    </submittedName>
</protein>
<evidence type="ECO:0000313" key="2">
    <source>
        <dbReference type="Proteomes" id="UP001301566"/>
    </source>
</evidence>
<organism evidence="1 2">
    <name type="scientific">Roseobacter phage CRP-114</name>
    <dbReference type="NCBI Taxonomy" id="3072842"/>
    <lineage>
        <taxon>Viruses</taxon>
        <taxon>Duplodnaviria</taxon>
        <taxon>Heunggongvirae</taxon>
        <taxon>Uroviricota</taxon>
        <taxon>Caudoviricetes</taxon>
        <taxon>Autographivirales</taxon>
        <taxon>Autographivirales incertae sedis</taxon>
        <taxon>Dynamenevirus</taxon>
        <taxon>Dynamenevirus CRP114</taxon>
    </lineage>
</organism>
<reference evidence="1 2" key="1">
    <citation type="submission" date="2023-08" db="EMBL/GenBank/DDBJ databases">
        <authorList>
            <person name="Du S."/>
            <person name="Wu Z."/>
            <person name="Wu Y."/>
            <person name="Yang M."/>
            <person name="Shao J."/>
            <person name="Liu H."/>
            <person name="Zhao Y."/>
            <person name="Zhang Z."/>
        </authorList>
    </citation>
    <scope>NUCLEOTIDE SEQUENCE [LARGE SCALE GENOMIC DNA]</scope>
</reference>
<dbReference type="EMBL" id="OR420740">
    <property type="protein sequence ID" value="WMM95239.1"/>
    <property type="molecule type" value="Genomic_DNA"/>
</dbReference>
<name>A0AAX3ZX84_9CAUD</name>
<sequence>MEKDVENLRLGLMSSEAFKAAHGEEAYFDALGVERKPEQPPAPAPEEQQSFFGQAIDTVQDVAVGVVRGALNAGAEARETWNGINSVTPEEFDTNFNDFMNKKAEARGAPFSQKELDMAWLEQRKNYEDMGIDISEVSDRPDLNADVALKNIADAGGPDLTTTLAKSDSMIGSATEGIAQFMTGFFALGGGKTFIGSMLKGGVVDATMFDAFEGNLSTFVEEEYPHLSNPLTEALKIDPNDPEWTNRSKNAIEGGLIGGVAEGTLRLVTGAAKLIGLGRKAKTEIESLGQVSDETAAQLDEAHAEVNDAIEADGRDTIDGMVSRPDGTFETPDGAVYKLEDSKFVEVSPPKVEAPEQPKAPTVSQEQVDLAADFDARIGGETNLEGLNVTPTRPDAPEVDVDGPAAVRSPEPQTQIEVDQPIAPNAVQQSLADQRAAVTIKPKAKIAVIDRDKMFAALQRAADTTDMDIANVVIDGSSGFNLGRMDGPVDALKIINEFEDVLKSSKGMKAMGLDKPQTNDATVRKALQYTAESTGTDVNKIIRELNIAETMTRDTAARIVAGKMAMQSTAREINLWSKRLVKAQEDGSISDAMEARLIDLMQMHMEVQANVKGLQTAAARATQAGRIVTSDTLEGGTLEAISAFGGSKRIRNLAAELSKVTDEKLMARTVKKAVERKGLRVLNEFWINSILSGPTTHALNITSNTINVLARPSERAIGALLNGDTQQAKEALRTYKYMAYYFKDALKLAAKSGYNMKPILDDAVKIENANQSTTRAISSEYIGGGTTVDILGKMLTIPSRLLGSEDEFFKQLAYRSALQARLSTDVAFMSMKDIQKAGYASREEWIAGNFENAFNTKIDAEQKWQETVALGKIADDEELKKNFIDQYVGSYKSGNKYAEMALNEAREATFTTKLTQENSWVAKSVQDFANKHPFMRQITPFIQTPMNIMGQAWDRTPLLNLLRKQYWADLNSGDPARVAQAKGKMAVGTAIYGTLSVLAWDDRITGGGPTDPKLAKLWRDSPDWQPYSINFGTKEKPYWVSYARMDPWTTAFGIVGDMKEMAQVGSLDDTTWSDLSSMFIAAVGNNIVSKTYLQGISDTVSILDSKDSPWEVENLFKQRMASLMPYSGFTNQVGNLNDDYTREVRTLMDRLRKSTGIQRSSLPIQYDWLTGKPKNTPETFGPLFHITTKGLEEIETDAALVATEFRKLGFKFEGARRTVGGGVKLTGEQYQRWNQLMGSISIGGRNLEQTLAREINKTSYNKDGNDYGDVAPSESHRTFMLNRRMKKFRDRAYRKLQREFPEIREQVREYDRFKRATKRGKDVDRPELDLSKID</sequence>